<accession>A0ABY1AT88</accession>
<dbReference type="Proteomes" id="UP000198939">
    <property type="component" value="Unassembled WGS sequence"/>
</dbReference>
<keyword evidence="2" id="KW-1185">Reference proteome</keyword>
<protein>
    <submittedName>
        <fullName evidence="1">Uncharacterized protein</fullName>
    </submittedName>
</protein>
<reference evidence="1 2" key="1">
    <citation type="submission" date="2016-10" db="EMBL/GenBank/DDBJ databases">
        <authorList>
            <person name="Varghese N."/>
            <person name="Submissions S."/>
        </authorList>
    </citation>
    <scope>NUCLEOTIDE SEQUENCE [LARGE SCALE GENOMIC DNA]</scope>
    <source>
        <strain evidence="1 2">CGMCC 1.7071</strain>
    </source>
</reference>
<organism evidence="1 2">
    <name type="scientific">Rhizobium tibeticum</name>
    <dbReference type="NCBI Taxonomy" id="501024"/>
    <lineage>
        <taxon>Bacteria</taxon>
        <taxon>Pseudomonadati</taxon>
        <taxon>Pseudomonadota</taxon>
        <taxon>Alphaproteobacteria</taxon>
        <taxon>Hyphomicrobiales</taxon>
        <taxon>Rhizobiaceae</taxon>
        <taxon>Rhizobium/Agrobacterium group</taxon>
        <taxon>Rhizobium</taxon>
    </lineage>
</organism>
<evidence type="ECO:0000313" key="2">
    <source>
        <dbReference type="Proteomes" id="UP000198939"/>
    </source>
</evidence>
<gene>
    <name evidence="1" type="ORF">SAMN05216228_102747</name>
</gene>
<comment type="caution">
    <text evidence="1">The sequence shown here is derived from an EMBL/GenBank/DDBJ whole genome shotgun (WGS) entry which is preliminary data.</text>
</comment>
<dbReference type="EMBL" id="FOCV01000027">
    <property type="protein sequence ID" value="SEO85789.1"/>
    <property type="molecule type" value="Genomic_DNA"/>
</dbReference>
<proteinExistence type="predicted"/>
<evidence type="ECO:0000313" key="1">
    <source>
        <dbReference type="EMBL" id="SEO85789.1"/>
    </source>
</evidence>
<sequence length="41" mass="4744">MSLFDLLSYTDEEIELVTSALNRWLQANHLDPNCERGRCCS</sequence>
<name>A0ABY1AT88_9HYPH</name>